<organism evidence="1 2">
    <name type="scientific">Boeremia exigua</name>
    <dbReference type="NCBI Taxonomy" id="749465"/>
    <lineage>
        <taxon>Eukaryota</taxon>
        <taxon>Fungi</taxon>
        <taxon>Dikarya</taxon>
        <taxon>Ascomycota</taxon>
        <taxon>Pezizomycotina</taxon>
        <taxon>Dothideomycetes</taxon>
        <taxon>Pleosporomycetidae</taxon>
        <taxon>Pleosporales</taxon>
        <taxon>Pleosporineae</taxon>
        <taxon>Didymellaceae</taxon>
        <taxon>Boeremia</taxon>
    </lineage>
</organism>
<keyword evidence="2" id="KW-1185">Reference proteome</keyword>
<gene>
    <name evidence="1" type="ORF">OPT61_g4420</name>
</gene>
<comment type="caution">
    <text evidence="1">The sequence shown here is derived from an EMBL/GenBank/DDBJ whole genome shotgun (WGS) entry which is preliminary data.</text>
</comment>
<reference evidence="1" key="1">
    <citation type="submission" date="2022-11" db="EMBL/GenBank/DDBJ databases">
        <title>Genome Sequence of Boeremia exigua.</title>
        <authorList>
            <person name="Buettner E."/>
        </authorList>
    </citation>
    <scope>NUCLEOTIDE SEQUENCE</scope>
    <source>
        <strain evidence="1">CU02</strain>
    </source>
</reference>
<accession>A0ACC2IEB3</accession>
<evidence type="ECO:0000313" key="2">
    <source>
        <dbReference type="Proteomes" id="UP001153331"/>
    </source>
</evidence>
<proteinExistence type="predicted"/>
<name>A0ACC2IEB3_9PLEO</name>
<sequence length="81" mass="9410">MYGKFRMLEIEANQESKCIKAQTWSLCRPPRRYEEYKDLEAWSTVLVSTDMVIQGALNSVDGTGGRKQMDRRLLEYLPYSG</sequence>
<protein>
    <submittedName>
        <fullName evidence="1">Uncharacterized protein</fullName>
    </submittedName>
</protein>
<dbReference type="EMBL" id="JAPHNI010000252">
    <property type="protein sequence ID" value="KAJ8113458.1"/>
    <property type="molecule type" value="Genomic_DNA"/>
</dbReference>
<dbReference type="Proteomes" id="UP001153331">
    <property type="component" value="Unassembled WGS sequence"/>
</dbReference>
<evidence type="ECO:0000313" key="1">
    <source>
        <dbReference type="EMBL" id="KAJ8113458.1"/>
    </source>
</evidence>